<dbReference type="InterPro" id="IPR006626">
    <property type="entry name" value="PbH1"/>
</dbReference>
<dbReference type="SUPFAM" id="SSF51126">
    <property type="entry name" value="Pectin lyase-like"/>
    <property type="match status" value="1"/>
</dbReference>
<dbReference type="InterPro" id="IPR022441">
    <property type="entry name" value="Para_beta_helix_rpt-2"/>
</dbReference>
<dbReference type="SUPFAM" id="SSF51120">
    <property type="entry name" value="beta-Roll"/>
    <property type="match status" value="1"/>
</dbReference>
<dbReference type="Pfam" id="PF00353">
    <property type="entry name" value="HemolysinCabind"/>
    <property type="match status" value="1"/>
</dbReference>
<comment type="subcellular location">
    <subcellularLocation>
        <location evidence="1">Secreted</location>
    </subcellularLocation>
</comment>
<dbReference type="InterPro" id="IPR012334">
    <property type="entry name" value="Pectin_lyas_fold"/>
</dbReference>
<dbReference type="NCBIfam" id="TIGR03804">
    <property type="entry name" value="para_beta_helix"/>
    <property type="match status" value="2"/>
</dbReference>
<dbReference type="PANTHER" id="PTHR40088:SF2">
    <property type="entry name" value="SECRETED SUGAR HYDROLASE"/>
    <property type="match status" value="1"/>
</dbReference>
<dbReference type="GO" id="GO:0005576">
    <property type="term" value="C:extracellular region"/>
    <property type="evidence" value="ECO:0007669"/>
    <property type="project" value="UniProtKB-SubCell"/>
</dbReference>
<dbReference type="NCBIfam" id="NF041518">
    <property type="entry name" value="choice_anch_Q"/>
    <property type="match status" value="1"/>
</dbReference>
<dbReference type="InterPro" id="IPR011049">
    <property type="entry name" value="Serralysin-like_metalloprot_C"/>
</dbReference>
<evidence type="ECO:0000256" key="1">
    <source>
        <dbReference type="ARBA" id="ARBA00004613"/>
    </source>
</evidence>
<dbReference type="InterPro" id="IPR011050">
    <property type="entry name" value="Pectin_lyase_fold/virulence"/>
</dbReference>
<reference evidence="4" key="2">
    <citation type="journal article" date="2022" name="Microbiol. Resour. Announc.">
        <title>Metagenome Sequencing to Explore Phylogenomics of Terrestrial Cyanobacteria.</title>
        <authorList>
            <person name="Ward R.D."/>
            <person name="Stajich J.E."/>
            <person name="Johansen J.R."/>
            <person name="Huntemann M."/>
            <person name="Clum A."/>
            <person name="Foster B."/>
            <person name="Foster B."/>
            <person name="Roux S."/>
            <person name="Palaniappan K."/>
            <person name="Varghese N."/>
            <person name="Mukherjee S."/>
            <person name="Reddy T.B.K."/>
            <person name="Daum C."/>
            <person name="Copeland A."/>
            <person name="Chen I.A."/>
            <person name="Ivanova N.N."/>
            <person name="Kyrpides N.C."/>
            <person name="Shapiro N."/>
            <person name="Eloe-Fadrosh E.A."/>
            <person name="Pietrasiak N."/>
        </authorList>
    </citation>
    <scope>NUCLEOTIDE SEQUENCE</scope>
    <source>
        <strain evidence="4">UHER 2000/2452</strain>
    </source>
</reference>
<name>A0A951UN18_9CYAN</name>
<dbReference type="InterPro" id="IPR059226">
    <property type="entry name" value="Choice_anch_Q_dom"/>
</dbReference>
<dbReference type="EMBL" id="JAHHHD010000004">
    <property type="protein sequence ID" value="MBW4658268.1"/>
    <property type="molecule type" value="Genomic_DNA"/>
</dbReference>
<dbReference type="PANTHER" id="PTHR40088">
    <property type="entry name" value="PECTATE LYASE (EUROFUNG)"/>
    <property type="match status" value="1"/>
</dbReference>
<keyword evidence="2" id="KW-0964">Secreted</keyword>
<reference evidence="4" key="1">
    <citation type="submission" date="2021-05" db="EMBL/GenBank/DDBJ databases">
        <authorList>
            <person name="Pietrasiak N."/>
            <person name="Ward R."/>
            <person name="Stajich J.E."/>
            <person name="Kurbessoian T."/>
        </authorList>
    </citation>
    <scope>NUCLEOTIDE SEQUENCE</scope>
    <source>
        <strain evidence="4">UHER 2000/2452</strain>
    </source>
</reference>
<dbReference type="AlphaFoldDB" id="A0A951UN18"/>
<evidence type="ECO:0000256" key="3">
    <source>
        <dbReference type="ARBA" id="ARBA00022729"/>
    </source>
</evidence>
<dbReference type="InterPro" id="IPR052052">
    <property type="entry name" value="Polysaccharide_Lyase_9"/>
</dbReference>
<gene>
    <name evidence="4" type="ORF">KME15_06310</name>
</gene>
<protein>
    <submittedName>
        <fullName evidence="4">Right-handed parallel beta-helix repeat-containing protein</fullName>
    </submittedName>
</protein>
<evidence type="ECO:0000256" key="2">
    <source>
        <dbReference type="ARBA" id="ARBA00022525"/>
    </source>
</evidence>
<dbReference type="SMART" id="SM00710">
    <property type="entry name" value="PbH1"/>
    <property type="match status" value="6"/>
</dbReference>
<dbReference type="Gene3D" id="2.160.20.10">
    <property type="entry name" value="Single-stranded right-handed beta-helix, Pectin lyase-like"/>
    <property type="match status" value="1"/>
</dbReference>
<dbReference type="GO" id="GO:0016837">
    <property type="term" value="F:carbon-oxygen lyase activity, acting on polysaccharides"/>
    <property type="evidence" value="ECO:0007669"/>
    <property type="project" value="TreeGrafter"/>
</dbReference>
<sequence>MPKVYYVSSEGSDRNSGLDKNAPFKTIQKASDLTRPGDTVYVMNGTYKSTLSNSILNITNSGQPNAWITYKAYPGHKPKLESKGWTAIEVRGASYITIDGFTLVGNNDNVTLDYAISQKDNLNNPLTSGNGIGVVPLYQSDTIYPHHIVIRNNHVSKFGGGGIYTYSADYVTIENNTVHSNAWYAPYGNSGISNYQNWNFDRQPGYKMIIRGNTAYDNKNFIPFYQVGVITDGNGIIIDDSRNTQLNSELGQYYGRTLVENNIVYRNGGRGIHVFESDAVDIINNTTYQNSQTPNIQDGEITAINASNVQVYNNIIYAKTGLPANTISDASNVAYDYNLIFNEAQFTGLTLNNKFGQDPQFIDPSAGNFTLQAGSPAVNKGGGLTAGTDVRNVRRPQGASVDIGAIEIDDIQIPDNFTRQGSRQADILRGTVRADILEGKGGNDTLLGGAGNDLIVGGVGYDSLVGSRGNDTLVGGRGRDIFAFGYGHGQDVIQDFEDRQDQFDLPNNLRFDDLIIRQQRQDTLLKIDQRNFILLENTRSTQITETDFR</sequence>
<dbReference type="InterPro" id="IPR018511">
    <property type="entry name" value="Hemolysin-typ_Ca-bd_CS"/>
</dbReference>
<keyword evidence="3" id="KW-0732">Signal</keyword>
<dbReference type="GO" id="GO:0005509">
    <property type="term" value="F:calcium ion binding"/>
    <property type="evidence" value="ECO:0007669"/>
    <property type="project" value="InterPro"/>
</dbReference>
<accession>A0A951UN18</accession>
<evidence type="ECO:0000313" key="4">
    <source>
        <dbReference type="EMBL" id="MBW4658268.1"/>
    </source>
</evidence>
<evidence type="ECO:0000313" key="5">
    <source>
        <dbReference type="Proteomes" id="UP000757435"/>
    </source>
</evidence>
<dbReference type="PROSITE" id="PS00330">
    <property type="entry name" value="HEMOLYSIN_CALCIUM"/>
    <property type="match status" value="2"/>
</dbReference>
<organism evidence="4 5">
    <name type="scientific">Drouetiella hepatica Uher 2000/2452</name>
    <dbReference type="NCBI Taxonomy" id="904376"/>
    <lineage>
        <taxon>Bacteria</taxon>
        <taxon>Bacillati</taxon>
        <taxon>Cyanobacteriota</taxon>
        <taxon>Cyanophyceae</taxon>
        <taxon>Oculatellales</taxon>
        <taxon>Oculatellaceae</taxon>
        <taxon>Drouetiella</taxon>
    </lineage>
</organism>
<dbReference type="InterPro" id="IPR001343">
    <property type="entry name" value="Hemolysn_Ca-bd"/>
</dbReference>
<dbReference type="Proteomes" id="UP000757435">
    <property type="component" value="Unassembled WGS sequence"/>
</dbReference>
<comment type="caution">
    <text evidence="4">The sequence shown here is derived from an EMBL/GenBank/DDBJ whole genome shotgun (WGS) entry which is preliminary data.</text>
</comment>
<proteinExistence type="predicted"/>
<dbReference type="PRINTS" id="PR00313">
    <property type="entry name" value="CABNDNGRPT"/>
</dbReference>